<gene>
    <name evidence="2" type="ORF">LTR97_009410</name>
</gene>
<sequence length="494" mass="55213">MPSNRKKLSLRAAKSMKSTSTGVMPPLLTMPTEMLAAIAEQSDPQLDINPSTDRSQDLLAWRLTCRCISDAVHDNFIKTFFAKRRHLYSIFGLQSLLRITAIPHLVQHLQEIEITVVQAPSDYRQTAYRFQLPGKKEATSTWFEEYTQLNKFNIGGSLLLGIFKNLKAANIVPKIAASWRAEAKDDVACYGVPTMLRAFTPQYGAQITIGQFTEGYANTLATRLVQAICCSGCPIRTLVLGSNSFHTGLSNDGFTVDTHHQHPHKLINLESLHIDLADLIGGWNEELYTGAKRLFSSATALERLSIKWQHVDLSRYAGFVEFENDEGNADSLKWIVPVFAPATGLQILELSGVEASVDSFIAILARFKSLQVVKLTNSKIYEGECWSKLFSWMAEAKETQWQKVALCDLHRADAALLVQDGENHVPLAHEWKGVEAVRAAIKGLAEAPQYREPYRYGGEYSGDEADGAELSDYDDVDFDSYDEHDEEDDEDVEI</sequence>
<dbReference type="Proteomes" id="UP001310594">
    <property type="component" value="Unassembled WGS sequence"/>
</dbReference>
<comment type="caution">
    <text evidence="2">The sequence shown here is derived from an EMBL/GenBank/DDBJ whole genome shotgun (WGS) entry which is preliminary data.</text>
</comment>
<dbReference type="EMBL" id="JAVRQU010000015">
    <property type="protein sequence ID" value="KAK5694819.1"/>
    <property type="molecule type" value="Genomic_DNA"/>
</dbReference>
<reference evidence="2" key="1">
    <citation type="submission" date="2023-08" db="EMBL/GenBank/DDBJ databases">
        <title>Black Yeasts Isolated from many extreme environments.</title>
        <authorList>
            <person name="Coleine C."/>
            <person name="Stajich J.E."/>
            <person name="Selbmann L."/>
        </authorList>
    </citation>
    <scope>NUCLEOTIDE SEQUENCE</scope>
    <source>
        <strain evidence="2">CCFEE 5810</strain>
    </source>
</reference>
<evidence type="ECO:0000256" key="1">
    <source>
        <dbReference type="SAM" id="MobiDB-lite"/>
    </source>
</evidence>
<dbReference type="AlphaFoldDB" id="A0AAN7ZZU0"/>
<accession>A0AAN7ZZU0</accession>
<evidence type="ECO:0000313" key="3">
    <source>
        <dbReference type="Proteomes" id="UP001310594"/>
    </source>
</evidence>
<feature type="region of interest" description="Disordered" evidence="1">
    <location>
        <begin position="454"/>
        <end position="494"/>
    </location>
</feature>
<feature type="region of interest" description="Disordered" evidence="1">
    <location>
        <begin position="1"/>
        <end position="23"/>
    </location>
</feature>
<organism evidence="2 3">
    <name type="scientific">Elasticomyces elasticus</name>
    <dbReference type="NCBI Taxonomy" id="574655"/>
    <lineage>
        <taxon>Eukaryota</taxon>
        <taxon>Fungi</taxon>
        <taxon>Dikarya</taxon>
        <taxon>Ascomycota</taxon>
        <taxon>Pezizomycotina</taxon>
        <taxon>Dothideomycetes</taxon>
        <taxon>Dothideomycetidae</taxon>
        <taxon>Mycosphaerellales</taxon>
        <taxon>Teratosphaeriaceae</taxon>
        <taxon>Elasticomyces</taxon>
    </lineage>
</organism>
<protein>
    <submittedName>
        <fullName evidence="2">Uncharacterized protein</fullName>
    </submittedName>
</protein>
<proteinExistence type="predicted"/>
<evidence type="ECO:0000313" key="2">
    <source>
        <dbReference type="EMBL" id="KAK5694819.1"/>
    </source>
</evidence>
<name>A0AAN7ZZU0_9PEZI</name>
<dbReference type="SUPFAM" id="SSF52047">
    <property type="entry name" value="RNI-like"/>
    <property type="match status" value="1"/>
</dbReference>
<feature type="compositionally biased region" description="Acidic residues" evidence="1">
    <location>
        <begin position="461"/>
        <end position="494"/>
    </location>
</feature>